<evidence type="ECO:0000256" key="1">
    <source>
        <dbReference type="SAM" id="MobiDB-lite"/>
    </source>
</evidence>
<keyword evidence="3" id="KW-1185">Reference proteome</keyword>
<accession>A0A1E4T033</accession>
<proteinExistence type="predicted"/>
<sequence>MDTRGYLKRHGWKEGEALKKGGLKKPILVKHKRDLKGLGHDADQAEAWWERVFDGQLKALNVSVSDGSSTTGAQTQGALLFKQDRSTATGLSAHASPLYRMFVRGEGLAGTIDNENSPKTAEKNAVVKVVEMEIANSFKANAADDQLMLFELSSDEESDEESDSDEEKSTKQKLSEEKKAKKIKKAKKQKKEKKEKKAKKSKKISKSDGDISISKKSTKEGSLKKDKKSKKDKKNKEEKKHKSSESREDKKRKRSDNELIEKKTIKEEKVSKKTAGEKKRKQTSDDASENPKKLKKTKK</sequence>
<feature type="compositionally biased region" description="Basic and acidic residues" evidence="1">
    <location>
        <begin position="167"/>
        <end position="179"/>
    </location>
</feature>
<protein>
    <recommendedName>
        <fullName evidence="4">G-patch domain-containing protein</fullName>
    </recommendedName>
</protein>
<feature type="region of interest" description="Disordered" evidence="1">
    <location>
        <begin position="153"/>
        <end position="299"/>
    </location>
</feature>
<dbReference type="PANTHER" id="PTHR23149:SF26">
    <property type="entry name" value="PROTEIN TMA23"/>
    <property type="match status" value="1"/>
</dbReference>
<dbReference type="OrthoDB" id="3366546at2759"/>
<dbReference type="EMBL" id="KV453853">
    <property type="protein sequence ID" value="ODV85126.1"/>
    <property type="molecule type" value="Genomic_DNA"/>
</dbReference>
<name>A0A1E4T033_9ASCO</name>
<reference evidence="3" key="1">
    <citation type="submission" date="2016-04" db="EMBL/GenBank/DDBJ databases">
        <title>Comparative genomics of biotechnologically important yeasts.</title>
        <authorList>
            <consortium name="DOE Joint Genome Institute"/>
            <person name="Riley R."/>
            <person name="Haridas S."/>
            <person name="Wolfe K.H."/>
            <person name="Lopes M.R."/>
            <person name="Hittinger C.T."/>
            <person name="Goker M."/>
            <person name="Salamov A."/>
            <person name="Wisecaver J."/>
            <person name="Long T.M."/>
            <person name="Aerts A.L."/>
            <person name="Barry K."/>
            <person name="Choi C."/>
            <person name="Clum A."/>
            <person name="Coughlan A.Y."/>
            <person name="Deshpande S."/>
            <person name="Douglass A.P."/>
            <person name="Hanson S.J."/>
            <person name="Klenk H.-P."/>
            <person name="Labutti K."/>
            <person name="Lapidus A."/>
            <person name="Lindquist E."/>
            <person name="Lipzen A."/>
            <person name="Meier-Kolthoff J.P."/>
            <person name="Ohm R.A."/>
            <person name="Otillar R.P."/>
            <person name="Pangilinan J."/>
            <person name="Peng Y."/>
            <person name="Rokas A."/>
            <person name="Rosa C.A."/>
            <person name="Scheuner C."/>
            <person name="Sibirny A.A."/>
            <person name="Slot J.C."/>
            <person name="Stielow J.B."/>
            <person name="Sun H."/>
            <person name="Kurtzman C.P."/>
            <person name="Blackwell M."/>
            <person name="Grigoriev I.V."/>
            <person name="Jeffries T.W."/>
        </authorList>
    </citation>
    <scope>NUCLEOTIDE SEQUENCE [LARGE SCALE GENOMIC DNA]</scope>
    <source>
        <strain evidence="3">NRRL YB-2248</strain>
    </source>
</reference>
<evidence type="ECO:0008006" key="4">
    <source>
        <dbReference type="Google" id="ProtNLM"/>
    </source>
</evidence>
<gene>
    <name evidence="2" type="ORF">CANARDRAFT_28426</name>
</gene>
<dbReference type="STRING" id="983967.A0A1E4T033"/>
<dbReference type="AlphaFoldDB" id="A0A1E4T033"/>
<dbReference type="InterPro" id="IPR050656">
    <property type="entry name" value="PINX1"/>
</dbReference>
<feature type="compositionally biased region" description="Basic residues" evidence="1">
    <location>
        <begin position="180"/>
        <end position="204"/>
    </location>
</feature>
<organism evidence="2 3">
    <name type="scientific">[Candida] arabinofermentans NRRL YB-2248</name>
    <dbReference type="NCBI Taxonomy" id="983967"/>
    <lineage>
        <taxon>Eukaryota</taxon>
        <taxon>Fungi</taxon>
        <taxon>Dikarya</taxon>
        <taxon>Ascomycota</taxon>
        <taxon>Saccharomycotina</taxon>
        <taxon>Pichiomycetes</taxon>
        <taxon>Pichiales</taxon>
        <taxon>Pichiaceae</taxon>
        <taxon>Ogataea</taxon>
        <taxon>Ogataea/Candida clade</taxon>
    </lineage>
</organism>
<evidence type="ECO:0000313" key="3">
    <source>
        <dbReference type="Proteomes" id="UP000094801"/>
    </source>
</evidence>
<dbReference type="PANTHER" id="PTHR23149">
    <property type="entry name" value="G PATCH DOMAIN CONTAINING PROTEIN"/>
    <property type="match status" value="1"/>
</dbReference>
<dbReference type="Proteomes" id="UP000094801">
    <property type="component" value="Unassembled WGS sequence"/>
</dbReference>
<feature type="compositionally biased region" description="Acidic residues" evidence="1">
    <location>
        <begin position="153"/>
        <end position="166"/>
    </location>
</feature>
<feature type="compositionally biased region" description="Basic and acidic residues" evidence="1">
    <location>
        <begin position="234"/>
        <end position="277"/>
    </location>
</feature>
<evidence type="ECO:0000313" key="2">
    <source>
        <dbReference type="EMBL" id="ODV85126.1"/>
    </source>
</evidence>